<evidence type="ECO:0000313" key="2">
    <source>
        <dbReference type="Proteomes" id="UP000188605"/>
    </source>
</evidence>
<dbReference type="EMBL" id="LJDB01000022">
    <property type="protein sequence ID" value="ONI42086.1"/>
    <property type="molecule type" value="Genomic_DNA"/>
</dbReference>
<proteinExistence type="predicted"/>
<comment type="caution">
    <text evidence="1">The sequence shown here is derived from an EMBL/GenBank/DDBJ whole genome shotgun (WGS) entry which is preliminary data.</text>
</comment>
<organism evidence="1 2">
    <name type="scientific">Candidatus Epulonipiscium fishelsonii</name>
    <dbReference type="NCBI Taxonomy" id="77094"/>
    <lineage>
        <taxon>Bacteria</taxon>
        <taxon>Bacillati</taxon>
        <taxon>Bacillota</taxon>
        <taxon>Clostridia</taxon>
        <taxon>Lachnospirales</taxon>
        <taxon>Lachnospiraceae</taxon>
        <taxon>Candidatus Epulonipiscium</taxon>
    </lineage>
</organism>
<keyword evidence="2" id="KW-1185">Reference proteome</keyword>
<evidence type="ECO:0000313" key="1">
    <source>
        <dbReference type="EMBL" id="ONI42086.1"/>
    </source>
</evidence>
<sequence length="144" mass="16794">MQFKTFKIKELDENSSKYGDELRERYGADMIKQSNDKIKKMGKDEYSRINELLDSINTSLKEAFIIGDSSCEEAQKACKYHEDLLKLTWPNGTYSKESQLALVNSFIEDERFTAYYDKIAKGCTEFFAKSTEIYCKDYLHNRGD</sequence>
<name>A0ACC8XFE1_9FIRM</name>
<reference evidence="1" key="1">
    <citation type="submission" date="2016-08" db="EMBL/GenBank/DDBJ databases">
        <authorList>
            <person name="Ngugi D.K."/>
            <person name="Miyake S."/>
            <person name="Stingl U."/>
        </authorList>
    </citation>
    <scope>NUCLEOTIDE SEQUENCE</scope>
    <source>
        <strain evidence="1">SCG-B11WGA-EpuloA1</strain>
    </source>
</reference>
<gene>
    <name evidence="1" type="ORF">AN396_00515</name>
</gene>
<accession>A0ACC8XFE1</accession>
<protein>
    <submittedName>
        <fullName evidence="1">Uncharacterized protein</fullName>
    </submittedName>
</protein>
<dbReference type="Proteomes" id="UP000188605">
    <property type="component" value="Unassembled WGS sequence"/>
</dbReference>